<sequence length="678" mass="80275">MFLTGDIQKSQHISEELEQLQEEEGQNNNDSDLDESFLEQLSQNHLREQNKEDTKERQTQNCQNMDNVKQITQNKINQKNQTADSSSFLALTQIIGKKISSLFSFPFLFKLKQKLDLRLESSIFQKEYSITIKGFIISLMLLLISYLYSLGIKKTFIILTVLIISCFYKKGISLKLLNYLISILLLPQQGYLKLRDSIFQVYENTYLQFKKSLTFIRETELLLNRMRLGTPSQIIQKFERIAETRQNQQIDQKQYSQNSEQDNLINDSYKNQLVQFQFSCINLRTQTVELLIEVISRYISFLKIIYFLKKSQSLKIKCQIFESQILKKSIQIENISNLWNTFCDIVEYSKSQFNEELFCYYLFILIGQMKKIYDSKNALEKGFQFFLKQEMQTFQESDEVKKINQEKEEVQLLPVLKQKYSRECHKYKLTLKALVNCTIENTNSDQLQTEQIQTENCNEFKKENLKSQNQKFISEKANNQKQNNHTVFLQNGQDWLIQLRDQLNLQMQNMIQINDQINQQLDFKLGLVNHKNQQQSESCTINEGYQNQEVKENIFENVNDQDIQNDQSNTKNIIKVFEANTFIDDQSENQQEGLYFGKSFISNKIQNQVDFLGEMKEFLQQKQKKPVIEQKIILDSEEERINYEKNKINMQDIAQQRQLFQQANKISLLSELKFVMNK</sequence>
<proteinExistence type="predicted"/>
<keyword evidence="2" id="KW-1133">Transmembrane helix</keyword>
<name>Q23DR4_TETTS</name>
<keyword evidence="2 3" id="KW-0812">Transmembrane</keyword>
<keyword evidence="2" id="KW-0472">Membrane</keyword>
<reference evidence="4" key="1">
    <citation type="journal article" date="2006" name="PLoS Biol.">
        <title>Macronuclear genome sequence of the ciliate Tetrahymena thermophila, a model eukaryote.</title>
        <authorList>
            <person name="Eisen J.A."/>
            <person name="Coyne R.S."/>
            <person name="Wu M."/>
            <person name="Wu D."/>
            <person name="Thiagarajan M."/>
            <person name="Wortman J.R."/>
            <person name="Badger J.H."/>
            <person name="Ren Q."/>
            <person name="Amedeo P."/>
            <person name="Jones K.M."/>
            <person name="Tallon L.J."/>
            <person name="Delcher A.L."/>
            <person name="Salzberg S.L."/>
            <person name="Silva J.C."/>
            <person name="Haas B.J."/>
            <person name="Majoros W.H."/>
            <person name="Farzad M."/>
            <person name="Carlton J.M."/>
            <person name="Smith R.K. Jr."/>
            <person name="Garg J."/>
            <person name="Pearlman R.E."/>
            <person name="Karrer K.M."/>
            <person name="Sun L."/>
            <person name="Manning G."/>
            <person name="Elde N.C."/>
            <person name="Turkewitz A.P."/>
            <person name="Asai D.J."/>
            <person name="Wilkes D.E."/>
            <person name="Wang Y."/>
            <person name="Cai H."/>
            <person name="Collins K."/>
            <person name="Stewart B.A."/>
            <person name="Lee S.R."/>
            <person name="Wilamowska K."/>
            <person name="Weinberg Z."/>
            <person name="Ruzzo W.L."/>
            <person name="Wloga D."/>
            <person name="Gaertig J."/>
            <person name="Frankel J."/>
            <person name="Tsao C.-C."/>
            <person name="Gorovsky M.A."/>
            <person name="Keeling P.J."/>
            <person name="Waller R.F."/>
            <person name="Patron N.J."/>
            <person name="Cherry J.M."/>
            <person name="Stover N.A."/>
            <person name="Krieger C.J."/>
            <person name="del Toro C."/>
            <person name="Ryder H.F."/>
            <person name="Williamson S.C."/>
            <person name="Barbeau R.A."/>
            <person name="Hamilton E.P."/>
            <person name="Orias E."/>
        </authorList>
    </citation>
    <scope>NUCLEOTIDE SEQUENCE [LARGE SCALE GENOMIC DNA]</scope>
    <source>
        <strain evidence="4">SB210</strain>
    </source>
</reference>
<feature type="transmembrane region" description="Helical" evidence="2">
    <location>
        <begin position="130"/>
        <end position="149"/>
    </location>
</feature>
<dbReference type="EMBL" id="GG662712">
    <property type="protein sequence ID" value="EAR94677.2"/>
    <property type="molecule type" value="Genomic_DNA"/>
</dbReference>
<keyword evidence="1" id="KW-0175">Coiled coil</keyword>
<evidence type="ECO:0000313" key="4">
    <source>
        <dbReference type="Proteomes" id="UP000009168"/>
    </source>
</evidence>
<evidence type="ECO:0000313" key="3">
    <source>
        <dbReference type="EMBL" id="EAR94677.2"/>
    </source>
</evidence>
<dbReference type="RefSeq" id="XP_001014622.2">
    <property type="nucleotide sequence ID" value="XM_001014622.2"/>
</dbReference>
<accession>Q23DR4</accession>
<feature type="coiled-coil region" evidence="1">
    <location>
        <begin position="462"/>
        <end position="520"/>
    </location>
</feature>
<dbReference type="GeneID" id="7832864"/>
<feature type="transmembrane region" description="Helical" evidence="2">
    <location>
        <begin position="155"/>
        <end position="172"/>
    </location>
</feature>
<gene>
    <name evidence="3" type="ORF">TTHERM_00046270</name>
</gene>
<dbReference type="InParanoid" id="Q23DR4"/>
<protein>
    <submittedName>
        <fullName evidence="3">Transmembrane protein, putative</fullName>
    </submittedName>
</protein>
<evidence type="ECO:0000256" key="2">
    <source>
        <dbReference type="SAM" id="Phobius"/>
    </source>
</evidence>
<dbReference type="AlphaFoldDB" id="Q23DR4"/>
<dbReference type="KEGG" id="tet:TTHERM_00046270"/>
<dbReference type="Proteomes" id="UP000009168">
    <property type="component" value="Unassembled WGS sequence"/>
</dbReference>
<organism evidence="3 4">
    <name type="scientific">Tetrahymena thermophila (strain SB210)</name>
    <dbReference type="NCBI Taxonomy" id="312017"/>
    <lineage>
        <taxon>Eukaryota</taxon>
        <taxon>Sar</taxon>
        <taxon>Alveolata</taxon>
        <taxon>Ciliophora</taxon>
        <taxon>Intramacronucleata</taxon>
        <taxon>Oligohymenophorea</taxon>
        <taxon>Hymenostomatida</taxon>
        <taxon>Tetrahymenina</taxon>
        <taxon>Tetrahymenidae</taxon>
        <taxon>Tetrahymena</taxon>
    </lineage>
</organism>
<dbReference type="HOGENOM" id="CLU_551544_0_0_1"/>
<evidence type="ECO:0000256" key="1">
    <source>
        <dbReference type="SAM" id="Coils"/>
    </source>
</evidence>
<keyword evidence="4" id="KW-1185">Reference proteome</keyword>